<keyword evidence="3" id="KW-0863">Zinc-finger</keyword>
<accession>A0A4S4L119</accession>
<proteinExistence type="predicted"/>
<evidence type="ECO:0000256" key="5">
    <source>
        <dbReference type="ARBA" id="ARBA00023054"/>
    </source>
</evidence>
<evidence type="ECO:0000256" key="1">
    <source>
        <dbReference type="ARBA" id="ARBA00004123"/>
    </source>
</evidence>
<feature type="compositionally biased region" description="Polar residues" evidence="7">
    <location>
        <begin position="115"/>
        <end position="125"/>
    </location>
</feature>
<dbReference type="PANTHER" id="PTHR13278">
    <property type="entry name" value="ZINC FINGER PROTEIN 830"/>
    <property type="match status" value="1"/>
</dbReference>
<comment type="subcellular location">
    <subcellularLocation>
        <location evidence="1">Nucleus</location>
    </subcellularLocation>
</comment>
<feature type="compositionally biased region" description="Basic and acidic residues" evidence="7">
    <location>
        <begin position="231"/>
        <end position="274"/>
    </location>
</feature>
<dbReference type="GO" id="GO:0008270">
    <property type="term" value="F:zinc ion binding"/>
    <property type="evidence" value="ECO:0007669"/>
    <property type="project" value="UniProtKB-KW"/>
</dbReference>
<keyword evidence="6" id="KW-0539">Nucleus</keyword>
<evidence type="ECO:0000256" key="6">
    <source>
        <dbReference type="ARBA" id="ARBA00023242"/>
    </source>
</evidence>
<dbReference type="InterPro" id="IPR036236">
    <property type="entry name" value="Znf_C2H2_sf"/>
</dbReference>
<protein>
    <submittedName>
        <fullName evidence="8">Uncharacterized protein</fullName>
    </submittedName>
</protein>
<name>A0A4S4L119_9AGAM</name>
<organism evidence="8 9">
    <name type="scientific">Phellinidium pouzarii</name>
    <dbReference type="NCBI Taxonomy" id="167371"/>
    <lineage>
        <taxon>Eukaryota</taxon>
        <taxon>Fungi</taxon>
        <taxon>Dikarya</taxon>
        <taxon>Basidiomycota</taxon>
        <taxon>Agaricomycotina</taxon>
        <taxon>Agaricomycetes</taxon>
        <taxon>Hymenochaetales</taxon>
        <taxon>Hymenochaetaceae</taxon>
        <taxon>Phellinidium</taxon>
    </lineage>
</organism>
<keyword evidence="5" id="KW-0175">Coiled coil</keyword>
<keyword evidence="4" id="KW-0862">Zinc</keyword>
<keyword evidence="2" id="KW-0479">Metal-binding</keyword>
<reference evidence="8 9" key="1">
    <citation type="submission" date="2019-02" db="EMBL/GenBank/DDBJ databases">
        <title>Genome sequencing of the rare red list fungi Phellinidium pouzarii.</title>
        <authorList>
            <person name="Buettner E."/>
            <person name="Kellner H."/>
        </authorList>
    </citation>
    <scope>NUCLEOTIDE SEQUENCE [LARGE SCALE GENOMIC DNA]</scope>
    <source>
        <strain evidence="8 9">DSM 108285</strain>
    </source>
</reference>
<dbReference type="GO" id="GO:0003676">
    <property type="term" value="F:nucleic acid binding"/>
    <property type="evidence" value="ECO:0007669"/>
    <property type="project" value="InterPro"/>
</dbReference>
<sequence length="302" mass="33960">MADARALLRARRQDVRVAHPHAVYTAAGQLRCMACGAPVKSAAAWEGHVGSKAHRVAVAEMRRREENEQEEGRRKRRGKRKAEETDEKMDVDADLETNLIANTKKRRLSGERNSTRPPTKSSSGFPTDFFSAPSLAPILNAPDDIDDIEQAHSPASELPHVKTDVKSQIDLEWAQFQASLLSPNTISTEKEETEEVHREAFERATVFAEPELTSSSAQGFPPDVVAEEREELQSGERKEGTEDLNRRRKEQEERELIMDRMVEEERAQEEADERVGMLKARVEALKRAREVKKAGKGAKDKA</sequence>
<gene>
    <name evidence="8" type="ORF">EW145_g5677</name>
</gene>
<evidence type="ECO:0000313" key="8">
    <source>
        <dbReference type="EMBL" id="THH04228.1"/>
    </source>
</evidence>
<dbReference type="OrthoDB" id="77607at2759"/>
<dbReference type="EMBL" id="SGPK01000364">
    <property type="protein sequence ID" value="THH04228.1"/>
    <property type="molecule type" value="Genomic_DNA"/>
</dbReference>
<dbReference type="Gene3D" id="3.30.160.60">
    <property type="entry name" value="Classic Zinc Finger"/>
    <property type="match status" value="1"/>
</dbReference>
<evidence type="ECO:0000313" key="9">
    <source>
        <dbReference type="Proteomes" id="UP000308199"/>
    </source>
</evidence>
<feature type="compositionally biased region" description="Basic and acidic residues" evidence="7">
    <location>
        <begin position="60"/>
        <end position="73"/>
    </location>
</feature>
<evidence type="ECO:0000256" key="7">
    <source>
        <dbReference type="SAM" id="MobiDB-lite"/>
    </source>
</evidence>
<evidence type="ECO:0000256" key="2">
    <source>
        <dbReference type="ARBA" id="ARBA00022723"/>
    </source>
</evidence>
<evidence type="ECO:0000256" key="3">
    <source>
        <dbReference type="ARBA" id="ARBA00022771"/>
    </source>
</evidence>
<dbReference type="Proteomes" id="UP000308199">
    <property type="component" value="Unassembled WGS sequence"/>
</dbReference>
<dbReference type="InterPro" id="IPR040050">
    <property type="entry name" value="ZNF830-like"/>
</dbReference>
<dbReference type="AlphaFoldDB" id="A0A4S4L119"/>
<dbReference type="GO" id="GO:0033314">
    <property type="term" value="P:mitotic DNA replication checkpoint signaling"/>
    <property type="evidence" value="ECO:0007669"/>
    <property type="project" value="TreeGrafter"/>
</dbReference>
<dbReference type="GO" id="GO:0033260">
    <property type="term" value="P:nuclear DNA replication"/>
    <property type="evidence" value="ECO:0007669"/>
    <property type="project" value="TreeGrafter"/>
</dbReference>
<feature type="compositionally biased region" description="Acidic residues" evidence="7">
    <location>
        <begin position="84"/>
        <end position="95"/>
    </location>
</feature>
<feature type="region of interest" description="Disordered" evidence="7">
    <location>
        <begin position="60"/>
        <end position="128"/>
    </location>
</feature>
<feature type="region of interest" description="Disordered" evidence="7">
    <location>
        <begin position="207"/>
        <end position="274"/>
    </location>
</feature>
<dbReference type="PANTHER" id="PTHR13278:SF0">
    <property type="entry name" value="ZINC FINGER PROTEIN 830"/>
    <property type="match status" value="1"/>
</dbReference>
<keyword evidence="9" id="KW-1185">Reference proteome</keyword>
<dbReference type="SUPFAM" id="SSF57667">
    <property type="entry name" value="beta-beta-alpha zinc fingers"/>
    <property type="match status" value="1"/>
</dbReference>
<comment type="caution">
    <text evidence="8">The sequence shown here is derived from an EMBL/GenBank/DDBJ whole genome shotgun (WGS) entry which is preliminary data.</text>
</comment>
<dbReference type="GO" id="GO:0005681">
    <property type="term" value="C:spliceosomal complex"/>
    <property type="evidence" value="ECO:0007669"/>
    <property type="project" value="InterPro"/>
</dbReference>
<evidence type="ECO:0000256" key="4">
    <source>
        <dbReference type="ARBA" id="ARBA00022833"/>
    </source>
</evidence>
<dbReference type="GO" id="GO:0044773">
    <property type="term" value="P:mitotic DNA damage checkpoint signaling"/>
    <property type="evidence" value="ECO:0007669"/>
    <property type="project" value="TreeGrafter"/>
</dbReference>